<keyword evidence="5 7" id="KW-0472">Membrane</keyword>
<feature type="compositionally biased region" description="Basic residues" evidence="6">
    <location>
        <begin position="359"/>
        <end position="371"/>
    </location>
</feature>
<evidence type="ECO:0000256" key="6">
    <source>
        <dbReference type="SAM" id="MobiDB-lite"/>
    </source>
</evidence>
<gene>
    <name evidence="8" type="primary">yhjD</name>
    <name evidence="8" type="ORF">PSET11_01938</name>
</gene>
<evidence type="ECO:0000256" key="5">
    <source>
        <dbReference type="ARBA" id="ARBA00023136"/>
    </source>
</evidence>
<evidence type="ECO:0000256" key="3">
    <source>
        <dbReference type="ARBA" id="ARBA00022692"/>
    </source>
</evidence>
<dbReference type="AlphaFoldDB" id="A0A3P5X8R8"/>
<organism evidence="8 9">
    <name type="scientific">Arthrobacter ulcerisalmonis</name>
    <dbReference type="NCBI Taxonomy" id="2483813"/>
    <lineage>
        <taxon>Bacteria</taxon>
        <taxon>Bacillati</taxon>
        <taxon>Actinomycetota</taxon>
        <taxon>Actinomycetes</taxon>
        <taxon>Micrococcales</taxon>
        <taxon>Micrococcaceae</taxon>
        <taxon>Arthrobacter</taxon>
    </lineage>
</organism>
<keyword evidence="9" id="KW-1185">Reference proteome</keyword>
<evidence type="ECO:0000313" key="8">
    <source>
        <dbReference type="EMBL" id="VDC27621.1"/>
    </source>
</evidence>
<accession>A0A3P5X8R8</accession>
<dbReference type="PANTHER" id="PTHR30213">
    <property type="entry name" value="INNER MEMBRANE PROTEIN YHJD"/>
    <property type="match status" value="1"/>
</dbReference>
<keyword evidence="3 7" id="KW-0812">Transmembrane</keyword>
<feature type="region of interest" description="Disordered" evidence="6">
    <location>
        <begin position="344"/>
        <end position="371"/>
    </location>
</feature>
<feature type="transmembrane region" description="Helical" evidence="7">
    <location>
        <begin position="194"/>
        <end position="219"/>
    </location>
</feature>
<dbReference type="Proteomes" id="UP000280861">
    <property type="component" value="Unassembled WGS sequence"/>
</dbReference>
<dbReference type="OrthoDB" id="3229302at2"/>
<evidence type="ECO:0000313" key="9">
    <source>
        <dbReference type="Proteomes" id="UP000280861"/>
    </source>
</evidence>
<feature type="transmembrane region" description="Helical" evidence="7">
    <location>
        <begin position="265"/>
        <end position="284"/>
    </location>
</feature>
<protein>
    <submittedName>
        <fullName evidence="8">Inner membrane protein YhjD</fullName>
    </submittedName>
</protein>
<evidence type="ECO:0000256" key="1">
    <source>
        <dbReference type="ARBA" id="ARBA00004651"/>
    </source>
</evidence>
<feature type="transmembrane region" description="Helical" evidence="7">
    <location>
        <begin position="79"/>
        <end position="102"/>
    </location>
</feature>
<feature type="transmembrane region" description="Helical" evidence="7">
    <location>
        <begin position="41"/>
        <end position="59"/>
    </location>
</feature>
<feature type="transmembrane region" description="Helical" evidence="7">
    <location>
        <begin position="231"/>
        <end position="253"/>
    </location>
</feature>
<keyword evidence="4 7" id="KW-1133">Transmembrane helix</keyword>
<dbReference type="Pfam" id="PF03631">
    <property type="entry name" value="Virul_fac_BrkB"/>
    <property type="match status" value="1"/>
</dbReference>
<dbReference type="InterPro" id="IPR017039">
    <property type="entry name" value="Virul_fac_BrkB"/>
</dbReference>
<dbReference type="EMBL" id="UXAU01000026">
    <property type="protein sequence ID" value="VDC27621.1"/>
    <property type="molecule type" value="Genomic_DNA"/>
</dbReference>
<evidence type="ECO:0000256" key="7">
    <source>
        <dbReference type="SAM" id="Phobius"/>
    </source>
</evidence>
<feature type="transmembrane region" description="Helical" evidence="7">
    <location>
        <begin position="144"/>
        <end position="163"/>
    </location>
</feature>
<sequence length="371" mass="39238">MPAPTQTETPPLPTDRAGLRLEVSRKQVDVSKARRAENGPFAVLMAQLMLFLAKLNAFLPMRAFQQYGRQHGPLMAAGIGFVMFFSITGLLATGFSIAGLVLRGQPELLNTVVSSVAQSAPGLLIVNGSEGLVDPQKLLNPSGLGWTAVIAAVITIVTALNWINGVREGLRGVHELPPLTVPVFLLKLRDAGALVLLGVALVLSSGASLIFGTAAGWIADTLHLDAAIATPLSWLVKIAIPLILGWATALIMFRLAAKLELSRRTLLEGTIIAAVGTTVLQFFSTELLASAGRNPLLAPFAIIIGLLIWFNLVSQVYLLAGSWTVIREADLAAAAGSEKAAWGARQVQPGKVPPAGAGRIRRRGIGRPTQR</sequence>
<name>A0A3P5X8R8_9MICC</name>
<evidence type="ECO:0000256" key="2">
    <source>
        <dbReference type="ARBA" id="ARBA00022475"/>
    </source>
</evidence>
<keyword evidence="2" id="KW-1003">Cell membrane</keyword>
<evidence type="ECO:0000256" key="4">
    <source>
        <dbReference type="ARBA" id="ARBA00022989"/>
    </source>
</evidence>
<comment type="subcellular location">
    <subcellularLocation>
        <location evidence="1">Cell membrane</location>
        <topology evidence="1">Multi-pass membrane protein</topology>
    </subcellularLocation>
</comment>
<proteinExistence type="predicted"/>
<dbReference type="GO" id="GO:0005886">
    <property type="term" value="C:plasma membrane"/>
    <property type="evidence" value="ECO:0007669"/>
    <property type="project" value="UniProtKB-SubCell"/>
</dbReference>
<dbReference type="PANTHER" id="PTHR30213:SF1">
    <property type="entry name" value="INNER MEMBRANE PROTEIN YHJD"/>
    <property type="match status" value="1"/>
</dbReference>
<reference evidence="8 9" key="1">
    <citation type="submission" date="2018-11" db="EMBL/GenBank/DDBJ databases">
        <authorList>
            <person name="Criscuolo A."/>
        </authorList>
    </citation>
    <scope>NUCLEOTIDE SEQUENCE [LARGE SCALE GENOMIC DNA]</scope>
    <source>
        <strain evidence="8">AT11b</strain>
    </source>
</reference>
<feature type="transmembrane region" description="Helical" evidence="7">
    <location>
        <begin position="296"/>
        <end position="320"/>
    </location>
</feature>